<dbReference type="Gene3D" id="3.40.50.300">
    <property type="entry name" value="P-loop containing nucleotide triphosphate hydrolases"/>
    <property type="match status" value="1"/>
</dbReference>
<dbReference type="InterPro" id="IPR019734">
    <property type="entry name" value="TPR_rpt"/>
</dbReference>
<dbReference type="EMBL" id="BMUU01000009">
    <property type="protein sequence ID" value="GGY51809.1"/>
    <property type="molecule type" value="Genomic_DNA"/>
</dbReference>
<dbReference type="SMART" id="SM00862">
    <property type="entry name" value="Trans_reg_C"/>
    <property type="match status" value="1"/>
</dbReference>
<dbReference type="CDD" id="cd15831">
    <property type="entry name" value="BTAD"/>
    <property type="match status" value="1"/>
</dbReference>
<dbReference type="SMART" id="SM01043">
    <property type="entry name" value="BTAD"/>
    <property type="match status" value="1"/>
</dbReference>
<dbReference type="InterPro" id="IPR016032">
    <property type="entry name" value="Sig_transdc_resp-reg_C-effctor"/>
</dbReference>
<evidence type="ECO:0000313" key="10">
    <source>
        <dbReference type="Proteomes" id="UP000600946"/>
    </source>
</evidence>
<dbReference type="SMART" id="SM00028">
    <property type="entry name" value="TPR"/>
    <property type="match status" value="2"/>
</dbReference>
<dbReference type="InterPro" id="IPR005158">
    <property type="entry name" value="BTAD"/>
</dbReference>
<evidence type="ECO:0000313" key="9">
    <source>
        <dbReference type="EMBL" id="GGY51809.1"/>
    </source>
</evidence>
<keyword evidence="2" id="KW-0902">Two-component regulatory system</keyword>
<keyword evidence="5" id="KW-0804">Transcription</keyword>
<keyword evidence="10" id="KW-1185">Reference proteome</keyword>
<dbReference type="SUPFAM" id="SSF46894">
    <property type="entry name" value="C-terminal effector domain of the bipartite response regulators"/>
    <property type="match status" value="1"/>
</dbReference>
<feature type="DNA-binding region" description="OmpR/PhoB-type" evidence="6">
    <location>
        <begin position="9"/>
        <end position="116"/>
    </location>
</feature>
<dbReference type="PANTHER" id="PTHR35807:SF1">
    <property type="entry name" value="TRANSCRIPTIONAL REGULATOR REDD"/>
    <property type="match status" value="1"/>
</dbReference>
<proteinExistence type="inferred from homology"/>
<dbReference type="Proteomes" id="UP000600946">
    <property type="component" value="Unassembled WGS sequence"/>
</dbReference>
<evidence type="ECO:0000259" key="8">
    <source>
        <dbReference type="PROSITE" id="PS51755"/>
    </source>
</evidence>
<dbReference type="PANTHER" id="PTHR35807">
    <property type="entry name" value="TRANSCRIPTIONAL REGULATOR REDD-RELATED"/>
    <property type="match status" value="1"/>
</dbReference>
<dbReference type="Pfam" id="PF03704">
    <property type="entry name" value="BTAD"/>
    <property type="match status" value="1"/>
</dbReference>
<dbReference type="PRINTS" id="PR00364">
    <property type="entry name" value="DISEASERSIST"/>
</dbReference>
<dbReference type="Gene3D" id="1.25.40.10">
    <property type="entry name" value="Tetratricopeptide repeat domain"/>
    <property type="match status" value="2"/>
</dbReference>
<evidence type="ECO:0000256" key="2">
    <source>
        <dbReference type="ARBA" id="ARBA00023012"/>
    </source>
</evidence>
<comment type="caution">
    <text evidence="9">The sequence shown here is derived from an EMBL/GenBank/DDBJ whole genome shotgun (WGS) entry which is preliminary data.</text>
</comment>
<evidence type="ECO:0000256" key="7">
    <source>
        <dbReference type="SAM" id="MobiDB-lite"/>
    </source>
</evidence>
<dbReference type="InterPro" id="IPR027417">
    <property type="entry name" value="P-loop_NTPase"/>
</dbReference>
<dbReference type="Pfam" id="PF00486">
    <property type="entry name" value="Trans_reg_C"/>
    <property type="match status" value="1"/>
</dbReference>
<protein>
    <recommendedName>
        <fullName evidence="8">OmpR/PhoB-type domain-containing protein</fullName>
    </recommendedName>
</protein>
<dbReference type="Gene3D" id="1.10.10.10">
    <property type="entry name" value="Winged helix-like DNA-binding domain superfamily/Winged helix DNA-binding domain"/>
    <property type="match status" value="1"/>
</dbReference>
<keyword evidence="3" id="KW-0805">Transcription regulation</keyword>
<feature type="compositionally biased region" description="Low complexity" evidence="7">
    <location>
        <begin position="270"/>
        <end position="299"/>
    </location>
</feature>
<evidence type="ECO:0000256" key="3">
    <source>
        <dbReference type="ARBA" id="ARBA00023015"/>
    </source>
</evidence>
<feature type="compositionally biased region" description="Low complexity" evidence="7">
    <location>
        <begin position="344"/>
        <end position="377"/>
    </location>
</feature>
<sequence length="1108" mass="116361">MTESGGTGEGGITGGGAGGLRFRMLGPVEGDFDGRPLRLGPPQQRALLAVLLLRGGRPVSMPELLDAIWGERLPPRGVGTLRTYVSRLRTLLEPNRPARTPARLLVSADDGYALRVPSAALDTTVFETRLAEAARLRGVGDVAASHAELSGALDLWGGSPLAGLPGPHAERERDRLTELWLSAREDHFHGALALDRHAATIASLRAFAAEHPLRERTQALLMLALHRAGRQADAFAVYESTRRTLAEDLGVPPGPELTALHTRLLTRQESPAPAAADARPSARPASGARAEGRPASAPAERGRPLGEARAWRTPPAAPQQPAPARPAAPGRARPAPAPGPTAPVPARAARDAALGPAPTRGPAPRSAPSGARAGARPTQLPPPIRDFTGREGPLKELTTLLQEASERRAPAVAVLTGLGGVGKSALAAAAAHRMRRSFPDGQLYADLRGADAEPAHSADVLTHLLRSLGVAEGAVPDDAAQRGALFRSLLAGRRVLILLDNARDTAQIRPLLPGTPGSAVLVTSRTRIAALPGARLLDVEAMSEQDALAMLETIVGEGRVGADLDAARQLVGACGHLPLAVRIAAVRLTARPDWAVADLAARLGDERHRLDELEADGLGVDAAFRLSYEGLGADAARAFRLTSAAAVPLFGRATAAALLDIDEDAAEDALEALVDAGLLEAPGVDSYRFHDLVRIFARRVLADSPDAAERPAAQSRLLHHVLATVTHVVRCLRPLSGVPDLLHAAQAPGYRPADAEAARAWLQDSHQLIRATAEQALGKGPWPDLGEEALRPAVDLLTGWAHLVLGTARRRELQGPARRALAGAHCHGDSRSAGRALRLIAAVPQPGGDTYRGIERTLRQALRYAALAGDPLTDSEASYELAMILAAMGRTDEALPLFEQACARFVEVGSQGDAVRVLAHVVRAHMVLGHRERAEVAADEVLRSARELGDRGTLGHVLYQIGCALLAGGRPVRAAAHLRESRQHHQWVGDLRWEALAWARLAHCALARERPGEAAACATQALSIEGDLGDPFCRGLALAARGRALLALGETPALSALASLRTAHRLLSARGAAEADELTSLLWIAPTVPGQPGAPPGRGAASAARAAL</sequence>
<dbReference type="RefSeq" id="WP_190028413.1">
    <property type="nucleotide sequence ID" value="NZ_BMUU01000009.1"/>
</dbReference>
<dbReference type="PROSITE" id="PS51755">
    <property type="entry name" value="OMPR_PHOB"/>
    <property type="match status" value="1"/>
</dbReference>
<evidence type="ECO:0000256" key="1">
    <source>
        <dbReference type="ARBA" id="ARBA00005820"/>
    </source>
</evidence>
<organism evidence="9 10">
    <name type="scientific">Streptomyces xanthochromogenes</name>
    <dbReference type="NCBI Taxonomy" id="67384"/>
    <lineage>
        <taxon>Bacteria</taxon>
        <taxon>Bacillati</taxon>
        <taxon>Actinomycetota</taxon>
        <taxon>Actinomycetes</taxon>
        <taxon>Kitasatosporales</taxon>
        <taxon>Streptomycetaceae</taxon>
        <taxon>Streptomyces</taxon>
    </lineage>
</organism>
<dbReference type="Pfam" id="PF00931">
    <property type="entry name" value="NB-ARC"/>
    <property type="match status" value="1"/>
</dbReference>
<evidence type="ECO:0000256" key="6">
    <source>
        <dbReference type="PROSITE-ProRule" id="PRU01091"/>
    </source>
</evidence>
<feature type="compositionally biased region" description="Basic and acidic residues" evidence="7">
    <location>
        <begin position="300"/>
        <end position="310"/>
    </location>
</feature>
<dbReference type="SUPFAM" id="SSF52540">
    <property type="entry name" value="P-loop containing nucleoside triphosphate hydrolases"/>
    <property type="match status" value="1"/>
</dbReference>
<dbReference type="InterPro" id="IPR011990">
    <property type="entry name" value="TPR-like_helical_dom_sf"/>
</dbReference>
<dbReference type="SUPFAM" id="SSF48452">
    <property type="entry name" value="TPR-like"/>
    <property type="match status" value="2"/>
</dbReference>
<feature type="region of interest" description="Disordered" evidence="7">
    <location>
        <begin position="269"/>
        <end position="390"/>
    </location>
</feature>
<keyword evidence="4 6" id="KW-0238">DNA-binding</keyword>
<feature type="compositionally biased region" description="Pro residues" evidence="7">
    <location>
        <begin position="315"/>
        <end position="326"/>
    </location>
</feature>
<dbReference type="InterPro" id="IPR001867">
    <property type="entry name" value="OmpR/PhoB-type_DNA-bd"/>
</dbReference>
<gene>
    <name evidence="9" type="ORF">GCM10010326_52850</name>
</gene>
<feature type="domain" description="OmpR/PhoB-type" evidence="8">
    <location>
        <begin position="9"/>
        <end position="116"/>
    </location>
</feature>
<reference evidence="10" key="1">
    <citation type="journal article" date="2019" name="Int. J. Syst. Evol. Microbiol.">
        <title>The Global Catalogue of Microorganisms (GCM) 10K type strain sequencing project: providing services to taxonomists for standard genome sequencing and annotation.</title>
        <authorList>
            <consortium name="The Broad Institute Genomics Platform"/>
            <consortium name="The Broad Institute Genome Sequencing Center for Infectious Disease"/>
            <person name="Wu L."/>
            <person name="Ma J."/>
        </authorList>
    </citation>
    <scope>NUCLEOTIDE SEQUENCE [LARGE SCALE GENOMIC DNA]</scope>
    <source>
        <strain evidence="10">JCM 4594</strain>
    </source>
</reference>
<evidence type="ECO:0000256" key="5">
    <source>
        <dbReference type="ARBA" id="ARBA00023163"/>
    </source>
</evidence>
<dbReference type="InterPro" id="IPR002182">
    <property type="entry name" value="NB-ARC"/>
</dbReference>
<accession>A0ABQ3AG01</accession>
<comment type="similarity">
    <text evidence="1">Belongs to the AfsR/DnrI/RedD regulatory family.</text>
</comment>
<name>A0ABQ3AG01_9ACTN</name>
<dbReference type="InterPro" id="IPR051677">
    <property type="entry name" value="AfsR-DnrI-RedD_regulator"/>
</dbReference>
<evidence type="ECO:0000256" key="4">
    <source>
        <dbReference type="ARBA" id="ARBA00023125"/>
    </source>
</evidence>
<dbReference type="GeneID" id="96293208"/>
<dbReference type="InterPro" id="IPR036388">
    <property type="entry name" value="WH-like_DNA-bd_sf"/>
</dbReference>